<evidence type="ECO:0000256" key="8">
    <source>
        <dbReference type="ARBA" id="ARBA00023065"/>
    </source>
</evidence>
<dbReference type="NCBIfam" id="TIGR01144">
    <property type="entry name" value="ATP_synt_b"/>
    <property type="match status" value="1"/>
</dbReference>
<keyword evidence="5 13" id="KW-0812">Transmembrane</keyword>
<proteinExistence type="inferred from homology"/>
<evidence type="ECO:0000256" key="15">
    <source>
        <dbReference type="SAM" id="Coils"/>
    </source>
</evidence>
<dbReference type="GO" id="GO:0046933">
    <property type="term" value="F:proton-transporting ATP synthase activity, rotational mechanism"/>
    <property type="evidence" value="ECO:0007669"/>
    <property type="project" value="UniProtKB-UniRule"/>
</dbReference>
<dbReference type="Gene3D" id="6.10.250.1580">
    <property type="match status" value="1"/>
</dbReference>
<comment type="subunit">
    <text evidence="13">F-type ATPases have 2 components, F(1) - the catalytic core - and F(0) - the membrane proton channel. F(1) has five subunits: alpha(3), beta(3), gamma(1), delta(1), epsilon(1). F(0) has three main subunits: a(1), b(2) and c(10-14). The alpha and beta chains form an alternating ring which encloses part of the gamma chain. F(1) is attached to F(0) by a central stalk formed by the gamma and epsilon chains, while a peripheral stalk is formed by the delta and b chains.</text>
</comment>
<dbReference type="CDD" id="cd06503">
    <property type="entry name" value="ATP-synt_Fo_b"/>
    <property type="match status" value="1"/>
</dbReference>
<comment type="similarity">
    <text evidence="1 13 14">Belongs to the ATPase B chain family.</text>
</comment>
<keyword evidence="7 13" id="KW-1133">Transmembrane helix</keyword>
<keyword evidence="4 13" id="KW-0138">CF(0)</keyword>
<evidence type="ECO:0000256" key="1">
    <source>
        <dbReference type="ARBA" id="ARBA00005513"/>
    </source>
</evidence>
<evidence type="ECO:0000256" key="9">
    <source>
        <dbReference type="ARBA" id="ARBA00023136"/>
    </source>
</evidence>
<keyword evidence="3 13" id="KW-1003">Cell membrane</keyword>
<dbReference type="GO" id="GO:0045259">
    <property type="term" value="C:proton-transporting ATP synthase complex"/>
    <property type="evidence" value="ECO:0007669"/>
    <property type="project" value="UniProtKB-KW"/>
</dbReference>
<evidence type="ECO:0000256" key="7">
    <source>
        <dbReference type="ARBA" id="ARBA00022989"/>
    </source>
</evidence>
<sequence length="174" mass="19911">MKDIIDISNYLRINPVDMALVCISTLIICLVAKHFFWDVILDYFQKRSDAIQADIDAGNLARKEGESFKEQYETQMANARSDAHEILESAKRSASAEKKDILAQARKEADSMKEKAMQDIEREKVRSQKEMKQTITDVAFEAAGKIVGKELSEEQQKKYVDEFIERAGDDLWQA</sequence>
<comment type="function">
    <text evidence="13">Component of the F(0) channel, it forms part of the peripheral stalk, linking F(1) to F(0).</text>
</comment>
<organism evidence="16 17">
    <name type="scientific">Amedibacterium intestinale</name>
    <dbReference type="NCBI Taxonomy" id="2583452"/>
    <lineage>
        <taxon>Bacteria</taxon>
        <taxon>Bacillati</taxon>
        <taxon>Bacillota</taxon>
        <taxon>Erysipelotrichia</taxon>
        <taxon>Erysipelotrichales</taxon>
        <taxon>Erysipelotrichaceae</taxon>
        <taxon>Amedibacterium</taxon>
    </lineage>
</organism>
<dbReference type="InterPro" id="IPR002146">
    <property type="entry name" value="ATP_synth_b/b'su_bac/chlpt"/>
</dbReference>
<keyword evidence="10 13" id="KW-0066">ATP synthesis</keyword>
<evidence type="ECO:0000256" key="5">
    <source>
        <dbReference type="ARBA" id="ARBA00022692"/>
    </source>
</evidence>
<keyword evidence="15" id="KW-0175">Coiled coil</keyword>
<dbReference type="InterPro" id="IPR028987">
    <property type="entry name" value="ATP_synth_B-like_membr_sf"/>
</dbReference>
<feature type="coiled-coil region" evidence="15">
    <location>
        <begin position="69"/>
        <end position="137"/>
    </location>
</feature>
<evidence type="ECO:0000256" key="14">
    <source>
        <dbReference type="RuleBase" id="RU003848"/>
    </source>
</evidence>
<name>A0A6N4TK63_9FIRM</name>
<gene>
    <name evidence="13" type="primary">atpF</name>
    <name evidence="16" type="ORF">Aargi30884_23330</name>
</gene>
<dbReference type="GO" id="GO:0012505">
    <property type="term" value="C:endomembrane system"/>
    <property type="evidence" value="ECO:0007669"/>
    <property type="project" value="UniProtKB-SubCell"/>
</dbReference>
<evidence type="ECO:0000256" key="10">
    <source>
        <dbReference type="ARBA" id="ARBA00023310"/>
    </source>
</evidence>
<feature type="transmembrane region" description="Helical" evidence="13">
    <location>
        <begin position="18"/>
        <end position="37"/>
    </location>
</feature>
<dbReference type="GO" id="GO:0005886">
    <property type="term" value="C:plasma membrane"/>
    <property type="evidence" value="ECO:0007669"/>
    <property type="project" value="UniProtKB-SubCell"/>
</dbReference>
<dbReference type="KEGG" id="aarg:Aargi30884_23330"/>
<evidence type="ECO:0000256" key="4">
    <source>
        <dbReference type="ARBA" id="ARBA00022547"/>
    </source>
</evidence>
<dbReference type="HAMAP" id="MF_01398">
    <property type="entry name" value="ATP_synth_b_bprime"/>
    <property type="match status" value="1"/>
</dbReference>
<evidence type="ECO:0000256" key="6">
    <source>
        <dbReference type="ARBA" id="ARBA00022781"/>
    </source>
</evidence>
<evidence type="ECO:0000256" key="2">
    <source>
        <dbReference type="ARBA" id="ARBA00022448"/>
    </source>
</evidence>
<dbReference type="EMBL" id="AP019695">
    <property type="protein sequence ID" value="BBK23430.1"/>
    <property type="molecule type" value="Genomic_DNA"/>
</dbReference>
<keyword evidence="9 13" id="KW-0472">Membrane</keyword>
<comment type="function">
    <text evidence="11 13">F(1)F(0) ATP synthase produces ATP from ADP in the presence of a proton or sodium gradient. F-type ATPases consist of two structural domains, F(1) containing the extramembraneous catalytic core and F(0) containing the membrane proton channel, linked together by a central stalk and a peripheral stalk. During catalysis, ATP synthesis in the catalytic domain of F(1) is coupled via a rotary mechanism of the central stalk subunits to proton translocation.</text>
</comment>
<evidence type="ECO:0000256" key="12">
    <source>
        <dbReference type="ARBA" id="ARBA00037847"/>
    </source>
</evidence>
<keyword evidence="8 13" id="KW-0406">Ion transport</keyword>
<dbReference type="Proteomes" id="UP000464754">
    <property type="component" value="Chromosome"/>
</dbReference>
<evidence type="ECO:0000313" key="17">
    <source>
        <dbReference type="Proteomes" id="UP000464754"/>
    </source>
</evidence>
<evidence type="ECO:0000313" key="16">
    <source>
        <dbReference type="EMBL" id="BBK23430.1"/>
    </source>
</evidence>
<evidence type="ECO:0000256" key="11">
    <source>
        <dbReference type="ARBA" id="ARBA00025198"/>
    </source>
</evidence>
<dbReference type="GO" id="GO:0046961">
    <property type="term" value="F:proton-transporting ATPase activity, rotational mechanism"/>
    <property type="evidence" value="ECO:0007669"/>
    <property type="project" value="TreeGrafter"/>
</dbReference>
<evidence type="ECO:0000256" key="3">
    <source>
        <dbReference type="ARBA" id="ARBA00022475"/>
    </source>
</evidence>
<reference evidence="17" key="1">
    <citation type="submission" date="2019-05" db="EMBL/GenBank/DDBJ databases">
        <title>Complete genome sequencing of Absiella argi strain JCM 30884.</title>
        <authorList>
            <person name="Sakamoto M."/>
            <person name="Murakami T."/>
            <person name="Mori H."/>
        </authorList>
    </citation>
    <scope>NUCLEOTIDE SEQUENCE [LARGE SCALE GENOMIC DNA]</scope>
    <source>
        <strain evidence="17">JCM 30884</strain>
    </source>
</reference>
<dbReference type="InterPro" id="IPR050059">
    <property type="entry name" value="ATP_synthase_B_chain"/>
</dbReference>
<dbReference type="SUPFAM" id="SSF81573">
    <property type="entry name" value="F1F0 ATP synthase subunit B, membrane domain"/>
    <property type="match status" value="1"/>
</dbReference>
<dbReference type="Pfam" id="PF00430">
    <property type="entry name" value="ATP-synt_B"/>
    <property type="match status" value="1"/>
</dbReference>
<accession>A0A6N4TK63</accession>
<keyword evidence="17" id="KW-1185">Reference proteome</keyword>
<dbReference type="PANTHER" id="PTHR33445">
    <property type="entry name" value="ATP SYNTHASE SUBUNIT B', CHLOROPLASTIC"/>
    <property type="match status" value="1"/>
</dbReference>
<dbReference type="InterPro" id="IPR005864">
    <property type="entry name" value="ATP_synth_F0_bsu_bac"/>
</dbReference>
<dbReference type="RefSeq" id="WP_163052308.1">
    <property type="nucleotide sequence ID" value="NZ_AP019695.1"/>
</dbReference>
<keyword evidence="6 13" id="KW-0375">Hydrogen ion transport</keyword>
<protein>
    <recommendedName>
        <fullName evidence="13">ATP synthase subunit b</fullName>
    </recommendedName>
    <alternativeName>
        <fullName evidence="13">ATP synthase F(0) sector subunit b</fullName>
    </alternativeName>
    <alternativeName>
        <fullName evidence="13">ATPase subunit I</fullName>
    </alternativeName>
    <alternativeName>
        <fullName evidence="13">F-type ATPase subunit b</fullName>
        <shortName evidence="13">F-ATPase subunit b</shortName>
    </alternativeName>
</protein>
<dbReference type="PANTHER" id="PTHR33445:SF1">
    <property type="entry name" value="ATP SYNTHASE SUBUNIT B"/>
    <property type="match status" value="1"/>
</dbReference>
<dbReference type="AlphaFoldDB" id="A0A6N4TK63"/>
<keyword evidence="2 13" id="KW-0813">Transport</keyword>
<evidence type="ECO:0000256" key="13">
    <source>
        <dbReference type="HAMAP-Rule" id="MF_01398"/>
    </source>
</evidence>
<comment type="subcellular location">
    <subcellularLocation>
        <location evidence="13">Cell membrane</location>
        <topology evidence="13">Single-pass membrane protein</topology>
    </subcellularLocation>
    <subcellularLocation>
        <location evidence="12">Endomembrane system</location>
        <topology evidence="12">Single-pass membrane protein</topology>
    </subcellularLocation>
</comment>